<gene>
    <name evidence="1" type="ORF">JETT_1739</name>
</gene>
<proteinExistence type="predicted"/>
<dbReference type="AlphaFoldDB" id="A0A533QN67"/>
<evidence type="ECO:0000313" key="1">
    <source>
        <dbReference type="EMBL" id="TLD42030.1"/>
    </source>
</evidence>
<name>A0A533QN67_9BACT</name>
<evidence type="ECO:0000313" key="2">
    <source>
        <dbReference type="Proteomes" id="UP000319783"/>
    </source>
</evidence>
<accession>A0A533QN67</accession>
<dbReference type="EMBL" id="SULG01000030">
    <property type="protein sequence ID" value="TLD42030.1"/>
    <property type="molecule type" value="Genomic_DNA"/>
</dbReference>
<protein>
    <submittedName>
        <fullName evidence="1">Uncharacterized protein</fullName>
    </submittedName>
</protein>
<sequence length="62" mass="7133">MGGNDRKLLIYLAYGDSKLFYKLIFNFSAKLKIREREVKSILKGQVMCCTLSDFPTVLPVCR</sequence>
<reference evidence="1 2" key="1">
    <citation type="submission" date="2019-04" db="EMBL/GenBank/DDBJ databases">
        <title>Genome of a novel bacterium Candidatus Jettenia ecosi reconstructed from metagenome of an anammox bioreactor.</title>
        <authorList>
            <person name="Mardanov A.V."/>
            <person name="Beletsky A.V."/>
            <person name="Ravin N.V."/>
            <person name="Botchkova E.A."/>
            <person name="Litti Y.V."/>
            <person name="Nozhevnikova A.N."/>
        </authorList>
    </citation>
    <scope>NUCLEOTIDE SEQUENCE [LARGE SCALE GENOMIC DNA]</scope>
    <source>
        <strain evidence="1">J2</strain>
    </source>
</reference>
<organism evidence="1 2">
    <name type="scientific">Candidatus Jettenia ecosi</name>
    <dbReference type="NCBI Taxonomy" id="2494326"/>
    <lineage>
        <taxon>Bacteria</taxon>
        <taxon>Pseudomonadati</taxon>
        <taxon>Planctomycetota</taxon>
        <taxon>Candidatus Brocadiia</taxon>
        <taxon>Candidatus Brocadiales</taxon>
        <taxon>Candidatus Brocadiaceae</taxon>
        <taxon>Candidatus Jettenia</taxon>
    </lineage>
</organism>
<comment type="caution">
    <text evidence="1">The sequence shown here is derived from an EMBL/GenBank/DDBJ whole genome shotgun (WGS) entry which is preliminary data.</text>
</comment>
<dbReference type="Proteomes" id="UP000319783">
    <property type="component" value="Unassembled WGS sequence"/>
</dbReference>